<dbReference type="Pfam" id="PF13639">
    <property type="entry name" value="zf-RING_2"/>
    <property type="match status" value="1"/>
</dbReference>
<feature type="domain" description="RING-type" evidence="5">
    <location>
        <begin position="138"/>
        <end position="181"/>
    </location>
</feature>
<dbReference type="GO" id="GO:0016567">
    <property type="term" value="P:protein ubiquitination"/>
    <property type="evidence" value="ECO:0007669"/>
    <property type="project" value="TreeGrafter"/>
</dbReference>
<dbReference type="PANTHER" id="PTHR45969:SF81">
    <property type="entry name" value="OS08G0157400 PROTEIN"/>
    <property type="match status" value="1"/>
</dbReference>
<dbReference type="GO" id="GO:0008270">
    <property type="term" value="F:zinc ion binding"/>
    <property type="evidence" value="ECO:0007669"/>
    <property type="project" value="UniProtKB-KW"/>
</dbReference>
<keyword evidence="3" id="KW-0862">Zinc</keyword>
<dbReference type="Gene3D" id="3.30.40.10">
    <property type="entry name" value="Zinc/RING finger domain, C3HC4 (zinc finger)"/>
    <property type="match status" value="1"/>
</dbReference>
<dbReference type="InterPro" id="IPR001841">
    <property type="entry name" value="Znf_RING"/>
</dbReference>
<accession>A0A2P6SPK2</accession>
<evidence type="ECO:0000256" key="2">
    <source>
        <dbReference type="ARBA" id="ARBA00022771"/>
    </source>
</evidence>
<dbReference type="SUPFAM" id="SSF57850">
    <property type="entry name" value="RING/U-box"/>
    <property type="match status" value="1"/>
</dbReference>
<protein>
    <submittedName>
        <fullName evidence="6">Putative chromatin regulator PHD family</fullName>
    </submittedName>
</protein>
<keyword evidence="2 4" id="KW-0863">Zinc-finger</keyword>
<evidence type="ECO:0000256" key="4">
    <source>
        <dbReference type="PROSITE-ProRule" id="PRU00175"/>
    </source>
</evidence>
<dbReference type="AlphaFoldDB" id="A0A2P6SPK2"/>
<dbReference type="GO" id="GO:0061630">
    <property type="term" value="F:ubiquitin protein ligase activity"/>
    <property type="evidence" value="ECO:0007669"/>
    <property type="project" value="TreeGrafter"/>
</dbReference>
<proteinExistence type="predicted"/>
<dbReference type="Proteomes" id="UP000238479">
    <property type="component" value="Chromosome 1"/>
</dbReference>
<evidence type="ECO:0000256" key="1">
    <source>
        <dbReference type="ARBA" id="ARBA00022723"/>
    </source>
</evidence>
<dbReference type="SMART" id="SM00184">
    <property type="entry name" value="RING"/>
    <property type="match status" value="1"/>
</dbReference>
<reference evidence="6 7" key="1">
    <citation type="journal article" date="2018" name="Nat. Genet.">
        <title>The Rosa genome provides new insights in the design of modern roses.</title>
        <authorList>
            <person name="Bendahmane M."/>
        </authorList>
    </citation>
    <scope>NUCLEOTIDE SEQUENCE [LARGE SCALE GENOMIC DNA]</scope>
    <source>
        <strain evidence="7">cv. Old Blush</strain>
    </source>
</reference>
<comment type="caution">
    <text evidence="6">The sequence shown here is derived from an EMBL/GenBank/DDBJ whole genome shotgun (WGS) entry which is preliminary data.</text>
</comment>
<dbReference type="EMBL" id="PDCK01000039">
    <property type="protein sequence ID" value="PRQ60586.1"/>
    <property type="molecule type" value="Genomic_DNA"/>
</dbReference>
<keyword evidence="1" id="KW-0479">Metal-binding</keyword>
<evidence type="ECO:0000259" key="5">
    <source>
        <dbReference type="PROSITE" id="PS50089"/>
    </source>
</evidence>
<dbReference type="PANTHER" id="PTHR45969">
    <property type="entry name" value="RING ZINC FINGER PROTEIN-RELATED"/>
    <property type="match status" value="1"/>
</dbReference>
<dbReference type="OrthoDB" id="8062037at2759"/>
<organism evidence="6 7">
    <name type="scientific">Rosa chinensis</name>
    <name type="common">China rose</name>
    <dbReference type="NCBI Taxonomy" id="74649"/>
    <lineage>
        <taxon>Eukaryota</taxon>
        <taxon>Viridiplantae</taxon>
        <taxon>Streptophyta</taxon>
        <taxon>Embryophyta</taxon>
        <taxon>Tracheophyta</taxon>
        <taxon>Spermatophyta</taxon>
        <taxon>Magnoliopsida</taxon>
        <taxon>eudicotyledons</taxon>
        <taxon>Gunneridae</taxon>
        <taxon>Pentapetalae</taxon>
        <taxon>rosids</taxon>
        <taxon>fabids</taxon>
        <taxon>Rosales</taxon>
        <taxon>Rosaceae</taxon>
        <taxon>Rosoideae</taxon>
        <taxon>Rosoideae incertae sedis</taxon>
        <taxon>Rosa</taxon>
    </lineage>
</organism>
<gene>
    <name evidence="6" type="ORF">RchiOBHm_Chr1g0382921</name>
</gene>
<dbReference type="Gramene" id="PRQ60586">
    <property type="protein sequence ID" value="PRQ60586"/>
    <property type="gene ID" value="RchiOBHm_Chr1g0382921"/>
</dbReference>
<evidence type="ECO:0000256" key="3">
    <source>
        <dbReference type="ARBA" id="ARBA00022833"/>
    </source>
</evidence>
<keyword evidence="7" id="KW-1185">Reference proteome</keyword>
<dbReference type="InterPro" id="IPR013083">
    <property type="entry name" value="Znf_RING/FYVE/PHD"/>
</dbReference>
<dbReference type="PROSITE" id="PS50089">
    <property type="entry name" value="ZF_RING_2"/>
    <property type="match status" value="1"/>
</dbReference>
<evidence type="ECO:0000313" key="6">
    <source>
        <dbReference type="EMBL" id="PRQ60586.1"/>
    </source>
</evidence>
<evidence type="ECO:0000313" key="7">
    <source>
        <dbReference type="Proteomes" id="UP000238479"/>
    </source>
</evidence>
<name>A0A2P6SPK2_ROSCH</name>
<sequence length="223" mass="25675">MRASFCNCDIIQRIRSMLKMKLMLLLCDLLKLLLEKIIYYPESFLRHSEDDQQSKDDSDHQLEVMNFEVAATSDPTRLHMQVPVVPVVNIDTEFIKKQLPVVLYRDLILKKTSGQRQFQATSSALSSFSEQEMHMSSCIVCMNSMEGRDEVRELCNCEHVFHRDCLDAWIGQAQLTCPLCRSELLIPASTSATTSKHDNDGGRDPWRAERMIYLFGEDICFTI</sequence>